<dbReference type="Proteomes" id="UP001203297">
    <property type="component" value="Unassembled WGS sequence"/>
</dbReference>
<accession>A0AAD4LVY7</accession>
<feature type="region of interest" description="Disordered" evidence="6">
    <location>
        <begin position="136"/>
        <end position="176"/>
    </location>
</feature>
<dbReference type="SMART" id="SM00066">
    <property type="entry name" value="GAL4"/>
    <property type="match status" value="1"/>
</dbReference>
<dbReference type="Pfam" id="PF00172">
    <property type="entry name" value="Zn_clus"/>
    <property type="match status" value="1"/>
</dbReference>
<dbReference type="CDD" id="cd00067">
    <property type="entry name" value="GAL4"/>
    <property type="match status" value="1"/>
</dbReference>
<evidence type="ECO:0000256" key="5">
    <source>
        <dbReference type="ARBA" id="ARBA00023242"/>
    </source>
</evidence>
<dbReference type="InterPro" id="IPR001138">
    <property type="entry name" value="Zn2Cys6_DnaBD"/>
</dbReference>
<evidence type="ECO:0000256" key="4">
    <source>
        <dbReference type="ARBA" id="ARBA00023163"/>
    </source>
</evidence>
<protein>
    <recommendedName>
        <fullName evidence="7">Zn(2)-C6 fungal-type domain-containing protein</fullName>
    </recommendedName>
</protein>
<feature type="compositionally biased region" description="Polar residues" evidence="6">
    <location>
        <begin position="136"/>
        <end position="150"/>
    </location>
</feature>
<evidence type="ECO:0000256" key="6">
    <source>
        <dbReference type="SAM" id="MobiDB-lite"/>
    </source>
</evidence>
<feature type="non-terminal residue" evidence="8">
    <location>
        <position position="1"/>
    </location>
</feature>
<dbReference type="InterPro" id="IPR036864">
    <property type="entry name" value="Zn2-C6_fun-type_DNA-bd_sf"/>
</dbReference>
<keyword evidence="4" id="KW-0804">Transcription</keyword>
<dbReference type="InterPro" id="IPR050815">
    <property type="entry name" value="TF_fung"/>
</dbReference>
<dbReference type="PANTHER" id="PTHR47338">
    <property type="entry name" value="ZN(II)2CYS6 TRANSCRIPTION FACTOR (EUROFUNG)-RELATED"/>
    <property type="match status" value="1"/>
</dbReference>
<dbReference type="Gene3D" id="4.10.240.10">
    <property type="entry name" value="Zn(2)-C6 fungal-type DNA-binding domain"/>
    <property type="match status" value="1"/>
</dbReference>
<feature type="compositionally biased region" description="Basic residues" evidence="6">
    <location>
        <begin position="242"/>
        <end position="260"/>
    </location>
</feature>
<keyword evidence="9" id="KW-1185">Reference proteome</keyword>
<dbReference type="GO" id="GO:0008270">
    <property type="term" value="F:zinc ion binding"/>
    <property type="evidence" value="ECO:0007669"/>
    <property type="project" value="InterPro"/>
</dbReference>
<dbReference type="AlphaFoldDB" id="A0AAD4LVY7"/>
<sequence length="649" mass="72219">MVTSSIHEQYTPFPYPRPIPLEYYEGFQSSEEESELHYPPFEQQFTAFLPMEPSDSLLPRDSLIAPSYNSQYYIQSQGFGAPHHGYPKEPPNTAISYNAPVELRTQSFTSSAYELAMPHCFPSLMNPALNRFTSVDAHSSTPQINPSHFNPSHPPASESTPIPQPPSTTSADAVDTSTSSIVAGTADGSFPSSLRAGPARNISSGVIACRQCRSRKIRCDSTRPKCQNCHKRGNECLYDKVPKRRGPDKRPGTRKRSCKKRQSDGSDPQPKKKRKADLVEQDATSRGTHRHYEISSLATLMFVPATQKASKPDTDFPVASSSLADATSSFHRGYYVKRHPSPAPTQPQEPASTSRTTKSEVPPEQPFTRPYETDLHSPETSSYDDPSPPRAETLVPSSSRKLWWESLLDTYAQTREEAIKDITNDLNILFTSSNHWLTFFNIPWFLRDLFDPNARAQMQPALVYACLAMAMLMRSSEIEHGAGGRALALRLRDAAQAHLQESWNIQWIDLGLAEAAMVLALFETSSHPQHDDASADAALLLLDKIIEALQLTSLDARDPDTLDHSTGVPTVAHTHLPPKQCECTPSHAHGTTTWLYQPAWDPMWTTTEAKAEETRRLCWSALILVANHTVARAAEQREPLNLFLIDSSN</sequence>
<comment type="subcellular location">
    <subcellularLocation>
        <location evidence="1">Nucleus</location>
    </subcellularLocation>
</comment>
<dbReference type="EMBL" id="WTXG01000151">
    <property type="protein sequence ID" value="KAI0291612.1"/>
    <property type="molecule type" value="Genomic_DNA"/>
</dbReference>
<dbReference type="CDD" id="cd12148">
    <property type="entry name" value="fungal_TF_MHR"/>
    <property type="match status" value="1"/>
</dbReference>
<feature type="domain" description="Zn(2)-C6 fungal-type" evidence="7">
    <location>
        <begin position="208"/>
        <end position="238"/>
    </location>
</feature>
<proteinExistence type="predicted"/>
<evidence type="ECO:0000313" key="8">
    <source>
        <dbReference type="EMBL" id="KAI0291612.1"/>
    </source>
</evidence>
<dbReference type="PANTHER" id="PTHR47338:SF5">
    <property type="entry name" value="ZN(II)2CYS6 TRANSCRIPTION FACTOR (EUROFUNG)"/>
    <property type="match status" value="1"/>
</dbReference>
<feature type="region of interest" description="Disordered" evidence="6">
    <location>
        <begin position="335"/>
        <end position="395"/>
    </location>
</feature>
<keyword evidence="2" id="KW-0479">Metal-binding</keyword>
<evidence type="ECO:0000256" key="3">
    <source>
        <dbReference type="ARBA" id="ARBA00023015"/>
    </source>
</evidence>
<feature type="compositionally biased region" description="Low complexity" evidence="6">
    <location>
        <begin position="157"/>
        <end position="176"/>
    </location>
</feature>
<keyword evidence="3" id="KW-0805">Transcription regulation</keyword>
<keyword evidence="5" id="KW-0539">Nucleus</keyword>
<organism evidence="8 9">
    <name type="scientific">Multifurca ochricompacta</name>
    <dbReference type="NCBI Taxonomy" id="376703"/>
    <lineage>
        <taxon>Eukaryota</taxon>
        <taxon>Fungi</taxon>
        <taxon>Dikarya</taxon>
        <taxon>Basidiomycota</taxon>
        <taxon>Agaricomycotina</taxon>
        <taxon>Agaricomycetes</taxon>
        <taxon>Russulales</taxon>
        <taxon>Russulaceae</taxon>
        <taxon>Multifurca</taxon>
    </lineage>
</organism>
<dbReference type="GO" id="GO:0005634">
    <property type="term" value="C:nucleus"/>
    <property type="evidence" value="ECO:0007669"/>
    <property type="project" value="UniProtKB-SubCell"/>
</dbReference>
<comment type="caution">
    <text evidence="8">The sequence shown here is derived from an EMBL/GenBank/DDBJ whole genome shotgun (WGS) entry which is preliminary data.</text>
</comment>
<dbReference type="SUPFAM" id="SSF57701">
    <property type="entry name" value="Zn2/Cys6 DNA-binding domain"/>
    <property type="match status" value="1"/>
</dbReference>
<gene>
    <name evidence="8" type="ORF">B0F90DRAFT_1671449</name>
</gene>
<name>A0AAD4LVY7_9AGAM</name>
<reference evidence="8" key="1">
    <citation type="journal article" date="2022" name="New Phytol.">
        <title>Evolutionary transition to the ectomycorrhizal habit in the genomes of a hyperdiverse lineage of mushroom-forming fungi.</title>
        <authorList>
            <person name="Looney B."/>
            <person name="Miyauchi S."/>
            <person name="Morin E."/>
            <person name="Drula E."/>
            <person name="Courty P.E."/>
            <person name="Kohler A."/>
            <person name="Kuo A."/>
            <person name="LaButti K."/>
            <person name="Pangilinan J."/>
            <person name="Lipzen A."/>
            <person name="Riley R."/>
            <person name="Andreopoulos W."/>
            <person name="He G."/>
            <person name="Johnson J."/>
            <person name="Nolan M."/>
            <person name="Tritt A."/>
            <person name="Barry K.W."/>
            <person name="Grigoriev I.V."/>
            <person name="Nagy L.G."/>
            <person name="Hibbett D."/>
            <person name="Henrissat B."/>
            <person name="Matheny P.B."/>
            <person name="Labbe J."/>
            <person name="Martin F.M."/>
        </authorList>
    </citation>
    <scope>NUCLEOTIDE SEQUENCE</scope>
    <source>
        <strain evidence="8">BPL690</strain>
    </source>
</reference>
<dbReference type="PROSITE" id="PS00463">
    <property type="entry name" value="ZN2_CY6_FUNGAL_1"/>
    <property type="match status" value="1"/>
</dbReference>
<evidence type="ECO:0000256" key="1">
    <source>
        <dbReference type="ARBA" id="ARBA00004123"/>
    </source>
</evidence>
<dbReference type="PROSITE" id="PS50048">
    <property type="entry name" value="ZN2_CY6_FUNGAL_2"/>
    <property type="match status" value="1"/>
</dbReference>
<evidence type="ECO:0000259" key="7">
    <source>
        <dbReference type="PROSITE" id="PS50048"/>
    </source>
</evidence>
<evidence type="ECO:0000313" key="9">
    <source>
        <dbReference type="Proteomes" id="UP001203297"/>
    </source>
</evidence>
<evidence type="ECO:0000256" key="2">
    <source>
        <dbReference type="ARBA" id="ARBA00022723"/>
    </source>
</evidence>
<dbReference type="GO" id="GO:0000981">
    <property type="term" value="F:DNA-binding transcription factor activity, RNA polymerase II-specific"/>
    <property type="evidence" value="ECO:0007669"/>
    <property type="project" value="InterPro"/>
</dbReference>
<feature type="region of interest" description="Disordered" evidence="6">
    <location>
        <begin position="239"/>
        <end position="290"/>
    </location>
</feature>